<dbReference type="EMBL" id="WJXA01000004">
    <property type="protein sequence ID" value="KAF7145591.1"/>
    <property type="molecule type" value="Genomic_DNA"/>
</dbReference>
<dbReference type="Pfam" id="PF14244">
    <property type="entry name" value="Retrotran_gag_3"/>
    <property type="match status" value="1"/>
</dbReference>
<reference evidence="3" key="1">
    <citation type="submission" date="2019-11" db="EMBL/GenBank/DDBJ databases">
        <authorList>
            <person name="Liu Y."/>
            <person name="Hou J."/>
            <person name="Li T.-Q."/>
            <person name="Guan C.-H."/>
            <person name="Wu X."/>
            <person name="Wu H.-Z."/>
            <person name="Ling F."/>
            <person name="Zhang R."/>
            <person name="Shi X.-G."/>
            <person name="Ren J.-P."/>
            <person name="Chen E.-F."/>
            <person name="Sun J.-M."/>
        </authorList>
    </citation>
    <scope>NUCLEOTIDE SEQUENCE</scope>
    <source>
        <strain evidence="3">Adult_tree_wgs_1</strain>
        <tissue evidence="3">Leaves</tissue>
    </source>
</reference>
<proteinExistence type="predicted"/>
<dbReference type="InterPro" id="IPR029472">
    <property type="entry name" value="Copia-like_N"/>
</dbReference>
<gene>
    <name evidence="3" type="ORF">RHSIM_Rhsim04G0189400</name>
</gene>
<evidence type="ECO:0000256" key="1">
    <source>
        <dbReference type="SAM" id="MobiDB-lite"/>
    </source>
</evidence>
<feature type="compositionally biased region" description="Polar residues" evidence="1">
    <location>
        <begin position="311"/>
        <end position="327"/>
    </location>
</feature>
<protein>
    <recommendedName>
        <fullName evidence="2">Retrotransposon Copia-like N-terminal domain-containing protein</fullName>
    </recommendedName>
</protein>
<keyword evidence="4" id="KW-1185">Reference proteome</keyword>
<name>A0A834H252_RHOSS</name>
<sequence length="467" mass="51538">MTGTDGSSAKEKSVAISDAIDYSSPYYLHPSDHPGMVLVSQKLIGDNFPTWRRAVKIALAAKNKLCFVDGSLDKPESPASTVMAWERCSNMVISWLLNSLNPDIANSVSYAESAHEVWMDLEDRFSQGNGPRIFELKRSINTSQQEQQSVSAYYTGLKTLWDELASYTKIPTCTCGASKEYQTLLHSERVYQFLMGLNEGFGTLKSQVLTMEPMPNMNKVYALVQQDEKQKTLKAPTATIDAAALAASRHHSFKGSQTVGEKQRSPIVCDYCNGTGHTRSKCFELVGYPSWHPKSRTQGSNKVGSPKVAAVSTSKPTRHSMPSSVSSPELPLQQLTEMDVHTPLPSSELPLENETIVSQQIREDTDHALDNVGAPHGVRRSQRVTHAPAYLDDFVCNATPSGCPTPISTQSDQTSFGSTSSDKEFMISNITVRYAIQRHLGSTKSGRLEGKHVRTEAMTAHYHQEYH</sequence>
<dbReference type="PANTHER" id="PTHR37610">
    <property type="entry name" value="CCHC-TYPE DOMAIN-CONTAINING PROTEIN"/>
    <property type="match status" value="1"/>
</dbReference>
<organism evidence="3 4">
    <name type="scientific">Rhododendron simsii</name>
    <name type="common">Sims's rhododendron</name>
    <dbReference type="NCBI Taxonomy" id="118357"/>
    <lineage>
        <taxon>Eukaryota</taxon>
        <taxon>Viridiplantae</taxon>
        <taxon>Streptophyta</taxon>
        <taxon>Embryophyta</taxon>
        <taxon>Tracheophyta</taxon>
        <taxon>Spermatophyta</taxon>
        <taxon>Magnoliopsida</taxon>
        <taxon>eudicotyledons</taxon>
        <taxon>Gunneridae</taxon>
        <taxon>Pentapetalae</taxon>
        <taxon>asterids</taxon>
        <taxon>Ericales</taxon>
        <taxon>Ericaceae</taxon>
        <taxon>Ericoideae</taxon>
        <taxon>Rhodoreae</taxon>
        <taxon>Rhododendron</taxon>
    </lineage>
</organism>
<evidence type="ECO:0000313" key="4">
    <source>
        <dbReference type="Proteomes" id="UP000626092"/>
    </source>
</evidence>
<dbReference type="OrthoDB" id="1929700at2759"/>
<dbReference type="PANTHER" id="PTHR37610:SF97">
    <property type="entry name" value="RETROTRANSPOSON GAG DOMAIN-CONTAINING PROTEIN"/>
    <property type="match status" value="1"/>
</dbReference>
<evidence type="ECO:0000259" key="2">
    <source>
        <dbReference type="Pfam" id="PF14244"/>
    </source>
</evidence>
<dbReference type="AlphaFoldDB" id="A0A834H252"/>
<feature type="region of interest" description="Disordered" evidence="1">
    <location>
        <begin position="294"/>
        <end position="329"/>
    </location>
</feature>
<evidence type="ECO:0000313" key="3">
    <source>
        <dbReference type="EMBL" id="KAF7145591.1"/>
    </source>
</evidence>
<dbReference type="Proteomes" id="UP000626092">
    <property type="component" value="Unassembled WGS sequence"/>
</dbReference>
<comment type="caution">
    <text evidence="3">The sequence shown here is derived from an EMBL/GenBank/DDBJ whole genome shotgun (WGS) entry which is preliminary data.</text>
</comment>
<accession>A0A834H252</accession>
<feature type="domain" description="Retrotransposon Copia-like N-terminal" evidence="2">
    <location>
        <begin position="29"/>
        <end position="76"/>
    </location>
</feature>